<evidence type="ECO:0000313" key="3">
    <source>
        <dbReference type="Proteomes" id="UP000006281"/>
    </source>
</evidence>
<reference evidence="2 3" key="1">
    <citation type="journal article" date="2012" name="BMC Genomics">
        <title>Complete genome sequence of Saccharothrix espanaensis DSM 44229T and comparison to the other completely sequenced Pseudonocardiaceae.</title>
        <authorList>
            <person name="Strobel T."/>
            <person name="Al-Dilaimi A."/>
            <person name="Blom J."/>
            <person name="Gessner A."/>
            <person name="Kalinowski J."/>
            <person name="Luzhetska M."/>
            <person name="Puhler A."/>
            <person name="Szczepanowski R."/>
            <person name="Bechthold A."/>
            <person name="Ruckert C."/>
        </authorList>
    </citation>
    <scope>NUCLEOTIDE SEQUENCE [LARGE SCALE GENOMIC DNA]</scope>
    <source>
        <strain evidence="3">ATCC 51144 / DSM 44229 / JCM 9112 / NBRC 15066 / NRRL 15764</strain>
    </source>
</reference>
<proteinExistence type="predicted"/>
<dbReference type="AlphaFoldDB" id="K0K022"/>
<dbReference type="PATRIC" id="fig|1179773.3.peg.2953"/>
<feature type="transmembrane region" description="Helical" evidence="1">
    <location>
        <begin position="339"/>
        <end position="357"/>
    </location>
</feature>
<feature type="transmembrane region" description="Helical" evidence="1">
    <location>
        <begin position="424"/>
        <end position="442"/>
    </location>
</feature>
<feature type="transmembrane region" description="Helical" evidence="1">
    <location>
        <begin position="400"/>
        <end position="418"/>
    </location>
</feature>
<dbReference type="eggNOG" id="ENOG5033ARM">
    <property type="taxonomic scope" value="Bacteria"/>
</dbReference>
<feature type="transmembrane region" description="Helical" evidence="1">
    <location>
        <begin position="256"/>
        <end position="276"/>
    </location>
</feature>
<dbReference type="OrthoDB" id="4339140at2"/>
<keyword evidence="3" id="KW-1185">Reference proteome</keyword>
<protein>
    <submittedName>
        <fullName evidence="2">Putative membrane protein</fullName>
    </submittedName>
</protein>
<dbReference type="HOGENOM" id="CLU_603930_0_0_11"/>
<sequence length="453" mass="47575">MTLEELVGNIRPLLPDPVDELQVAAMLESQGVTDEAAVAEYGMADVFELAHHVYPLLTPAAPAAEPPPEPARPWWADVMHGLLYLMPSAVYPAVFAVLGGPDMLRGLVFATTAGWVWGAGTSWIGHRLTGAGATRLAARTLVLLGGGGFVLAFAGALLILRWYGGGVELVLFVLAQTGFQVASGILLFHRREVLLLAAMLPACLAGVMHLISGYAEEMVPPVLVAGLLSVSLALVAGYRTGRVRGNDPGKVPPARVLALGALPSTVYAALCAAFLLHTDVRYVMGPVDLAVGVTPLVVGMGAVEWRVHRLFDQAGALLRRCASPALFDRAMWRLLLRELATCLLVLGALALVLLSALRAGGVLTVHGALLIDAHVLLGGAFFLGFVLIRTGGTGRATACLALVLPVDVVLVEVTAAGPARYGDVPVFLGCCAALSILLLTALRRSVGQVRHYR</sequence>
<dbReference type="BioCyc" id="SESP1179773:BN6_RS14375-MONOMER"/>
<organism evidence="2 3">
    <name type="scientific">Saccharothrix espanaensis (strain ATCC 51144 / DSM 44229 / JCM 9112 / NBRC 15066 / NRRL 15764)</name>
    <dbReference type="NCBI Taxonomy" id="1179773"/>
    <lineage>
        <taxon>Bacteria</taxon>
        <taxon>Bacillati</taxon>
        <taxon>Actinomycetota</taxon>
        <taxon>Actinomycetes</taxon>
        <taxon>Pseudonocardiales</taxon>
        <taxon>Pseudonocardiaceae</taxon>
        <taxon>Saccharothrix</taxon>
    </lineage>
</organism>
<keyword evidence="1" id="KW-0472">Membrane</keyword>
<accession>K0K022</accession>
<dbReference type="KEGG" id="sesp:BN6_29590"/>
<keyword evidence="1" id="KW-0812">Transmembrane</keyword>
<evidence type="ECO:0000313" key="2">
    <source>
        <dbReference type="EMBL" id="CCH30269.1"/>
    </source>
</evidence>
<keyword evidence="1" id="KW-1133">Transmembrane helix</keyword>
<dbReference type="RefSeq" id="WP_015100381.1">
    <property type="nucleotide sequence ID" value="NC_019673.1"/>
</dbReference>
<name>K0K022_SACES</name>
<feature type="transmembrane region" description="Helical" evidence="1">
    <location>
        <begin position="282"/>
        <end position="303"/>
    </location>
</feature>
<dbReference type="Proteomes" id="UP000006281">
    <property type="component" value="Chromosome"/>
</dbReference>
<feature type="transmembrane region" description="Helical" evidence="1">
    <location>
        <begin position="106"/>
        <end position="124"/>
    </location>
</feature>
<gene>
    <name evidence="2" type="ordered locus">BN6_29590</name>
</gene>
<feature type="transmembrane region" description="Helical" evidence="1">
    <location>
        <begin position="169"/>
        <end position="188"/>
    </location>
</feature>
<feature type="transmembrane region" description="Helical" evidence="1">
    <location>
        <begin position="136"/>
        <end position="163"/>
    </location>
</feature>
<feature type="transmembrane region" description="Helical" evidence="1">
    <location>
        <begin position="363"/>
        <end position="388"/>
    </location>
</feature>
<feature type="transmembrane region" description="Helical" evidence="1">
    <location>
        <begin position="218"/>
        <end position="236"/>
    </location>
</feature>
<dbReference type="EMBL" id="HE804045">
    <property type="protein sequence ID" value="CCH30269.1"/>
    <property type="molecule type" value="Genomic_DNA"/>
</dbReference>
<dbReference type="STRING" id="1179773.BN6_29590"/>
<feature type="transmembrane region" description="Helical" evidence="1">
    <location>
        <begin position="193"/>
        <end position="212"/>
    </location>
</feature>
<evidence type="ECO:0000256" key="1">
    <source>
        <dbReference type="SAM" id="Phobius"/>
    </source>
</evidence>
<feature type="transmembrane region" description="Helical" evidence="1">
    <location>
        <begin position="82"/>
        <end position="100"/>
    </location>
</feature>